<evidence type="ECO:0000256" key="1">
    <source>
        <dbReference type="SAM" id="Phobius"/>
    </source>
</evidence>
<reference evidence="3" key="1">
    <citation type="submission" date="2017-09" db="EMBL/GenBank/DDBJ databases">
        <title>Depth-based differentiation of microbial function through sediment-hosted aquifers and enrichment of novel symbionts in the deep terrestrial subsurface.</title>
        <authorList>
            <person name="Probst A.J."/>
            <person name="Ladd B."/>
            <person name="Jarett J.K."/>
            <person name="Geller-Mcgrath D.E."/>
            <person name="Sieber C.M.K."/>
            <person name="Emerson J.B."/>
            <person name="Anantharaman K."/>
            <person name="Thomas B.C."/>
            <person name="Malmstrom R."/>
            <person name="Stieglmeier M."/>
            <person name="Klingl A."/>
            <person name="Woyke T."/>
            <person name="Ryan C.M."/>
            <person name="Banfield J.F."/>
        </authorList>
    </citation>
    <scope>NUCLEOTIDE SEQUENCE [LARGE SCALE GENOMIC DNA]</scope>
</reference>
<evidence type="ECO:0000313" key="3">
    <source>
        <dbReference type="Proteomes" id="UP000228635"/>
    </source>
</evidence>
<name>A0A2M6WH91_9BACT</name>
<protein>
    <submittedName>
        <fullName evidence="2">Uncharacterized protein</fullName>
    </submittedName>
</protein>
<dbReference type="EMBL" id="PFBA01000032">
    <property type="protein sequence ID" value="PIT92161.1"/>
    <property type="molecule type" value="Genomic_DNA"/>
</dbReference>
<comment type="caution">
    <text evidence="2">The sequence shown here is derived from an EMBL/GenBank/DDBJ whole genome shotgun (WGS) entry which is preliminary data.</text>
</comment>
<feature type="transmembrane region" description="Helical" evidence="1">
    <location>
        <begin position="12"/>
        <end position="35"/>
    </location>
</feature>
<dbReference type="Proteomes" id="UP000228635">
    <property type="component" value="Unassembled WGS sequence"/>
</dbReference>
<organism evidence="2 3">
    <name type="scientific">Candidatus Harrisonbacteria bacterium CG10_big_fil_rev_8_21_14_0_10_42_17</name>
    <dbReference type="NCBI Taxonomy" id="1974584"/>
    <lineage>
        <taxon>Bacteria</taxon>
        <taxon>Candidatus Harrisoniibacteriota</taxon>
    </lineage>
</organism>
<keyword evidence="1" id="KW-0472">Membrane</keyword>
<evidence type="ECO:0000313" key="2">
    <source>
        <dbReference type="EMBL" id="PIT92161.1"/>
    </source>
</evidence>
<keyword evidence="1" id="KW-0812">Transmembrane</keyword>
<sequence length="184" mass="20584">MIEEKGESLNSVLIVGSVITAIATVFLAIFAAVGISQTNAILKQQRKAEVLENRAYLSIEQTTLVSTEPYAISFQIINSGKTPARVEVREIYFIDSYGQKQVLATKSAPGAGQTIINPLQQEIFRAPLTGEEELILKSKGSLVITIIYEIYNRERYVFTNRQGFILDEEGSTFFLFEEYEKQSS</sequence>
<gene>
    <name evidence="2" type="ORF">COU08_03700</name>
</gene>
<dbReference type="AlphaFoldDB" id="A0A2M6WH91"/>
<keyword evidence="1" id="KW-1133">Transmembrane helix</keyword>
<accession>A0A2M6WH91</accession>
<proteinExistence type="predicted"/>